<dbReference type="GO" id="GO:0009378">
    <property type="term" value="F:four-way junction helicase activity"/>
    <property type="evidence" value="ECO:0007669"/>
    <property type="project" value="InterPro"/>
</dbReference>
<dbReference type="Proteomes" id="UP000033664">
    <property type="component" value="Unassembled WGS sequence"/>
</dbReference>
<feature type="domain" description="Helix-hairpin-helix DNA-binding motif class 1" evidence="7">
    <location>
        <begin position="73"/>
        <end position="92"/>
    </location>
</feature>
<dbReference type="Gene3D" id="2.40.50.140">
    <property type="entry name" value="Nucleic acid-binding proteins"/>
    <property type="match status" value="1"/>
</dbReference>
<reference evidence="8 9" key="1">
    <citation type="journal article" date="2015" name="BMC Genomics">
        <title>Genome mining reveals unlocked bioactive potential of marine Gram-negative bacteria.</title>
        <authorList>
            <person name="Machado H."/>
            <person name="Sonnenschein E.C."/>
            <person name="Melchiorsen J."/>
            <person name="Gram L."/>
        </authorList>
    </citation>
    <scope>NUCLEOTIDE SEQUENCE [LARGE SCALE GENOMIC DNA]</scope>
    <source>
        <strain evidence="8 9">S3137</strain>
    </source>
</reference>
<feature type="region of interest" description="Domain II" evidence="6">
    <location>
        <begin position="65"/>
        <end position="142"/>
    </location>
</feature>
<dbReference type="Pfam" id="PF01330">
    <property type="entry name" value="RuvA_N"/>
    <property type="match status" value="1"/>
</dbReference>
<keyword evidence="1 6" id="KW-0963">Cytoplasm</keyword>
<dbReference type="EMBL" id="JXXZ01000025">
    <property type="protein sequence ID" value="KJY94959.1"/>
    <property type="molecule type" value="Genomic_DNA"/>
</dbReference>
<name>A0A0F4PIK1_9GAMM</name>
<evidence type="ECO:0000256" key="3">
    <source>
        <dbReference type="ARBA" id="ARBA00023125"/>
    </source>
</evidence>
<keyword evidence="5 6" id="KW-0234">DNA repair</keyword>
<keyword evidence="3 6" id="KW-0238">DNA-binding</keyword>
<dbReference type="InterPro" id="IPR013849">
    <property type="entry name" value="DNA_helicase_Holl-junc_RuvA_I"/>
</dbReference>
<dbReference type="InterPro" id="IPR003583">
    <property type="entry name" value="Hlx-hairpin-Hlx_DNA-bd_motif"/>
</dbReference>
<dbReference type="GO" id="GO:0005737">
    <property type="term" value="C:cytoplasm"/>
    <property type="evidence" value="ECO:0007669"/>
    <property type="project" value="UniProtKB-SubCell"/>
</dbReference>
<evidence type="ECO:0000313" key="8">
    <source>
        <dbReference type="EMBL" id="KJY94959.1"/>
    </source>
</evidence>
<dbReference type="Pfam" id="PF07499">
    <property type="entry name" value="RuvA_C"/>
    <property type="match status" value="1"/>
</dbReference>
<evidence type="ECO:0000256" key="1">
    <source>
        <dbReference type="ARBA" id="ARBA00022490"/>
    </source>
</evidence>
<comment type="function">
    <text evidence="6">The RuvA-RuvB-RuvC complex processes Holliday junction (HJ) DNA during genetic recombination and DNA repair, while the RuvA-RuvB complex plays an important role in the rescue of blocked DNA replication forks via replication fork reversal (RFR). RuvA specifically binds to HJ cruciform DNA, conferring on it an open structure. The RuvB hexamer acts as an ATP-dependent pump, pulling dsDNA into and through the RuvAB complex. HJ branch migration allows RuvC to scan DNA until it finds its consensus sequence, where it cleaves and resolves the cruciform DNA.</text>
</comment>
<dbReference type="SMART" id="SM00278">
    <property type="entry name" value="HhH1"/>
    <property type="match status" value="2"/>
</dbReference>
<evidence type="ECO:0000313" key="9">
    <source>
        <dbReference type="Proteomes" id="UP000033664"/>
    </source>
</evidence>
<dbReference type="GO" id="GO:0005524">
    <property type="term" value="F:ATP binding"/>
    <property type="evidence" value="ECO:0007669"/>
    <property type="project" value="InterPro"/>
</dbReference>
<comment type="domain">
    <text evidence="6">Has three domains with a flexible linker between the domains II and III and assumes an 'L' shape. Domain III is highly mobile and contacts RuvB.</text>
</comment>
<dbReference type="Gene3D" id="1.10.150.20">
    <property type="entry name" value="5' to 3' exonuclease, C-terminal subdomain"/>
    <property type="match status" value="1"/>
</dbReference>
<proteinExistence type="inferred from homology"/>
<dbReference type="SUPFAM" id="SSF47781">
    <property type="entry name" value="RuvA domain 2-like"/>
    <property type="match status" value="1"/>
</dbReference>
<dbReference type="GO" id="GO:0048476">
    <property type="term" value="C:Holliday junction resolvase complex"/>
    <property type="evidence" value="ECO:0007669"/>
    <property type="project" value="UniProtKB-UniRule"/>
</dbReference>
<keyword evidence="8" id="KW-0067">ATP-binding</keyword>
<keyword evidence="9" id="KW-1185">Reference proteome</keyword>
<dbReference type="SUPFAM" id="SSF50249">
    <property type="entry name" value="Nucleic acid-binding proteins"/>
    <property type="match status" value="1"/>
</dbReference>
<dbReference type="HAMAP" id="MF_00031">
    <property type="entry name" value="DNA_HJ_migration_RuvA"/>
    <property type="match status" value="1"/>
</dbReference>
<dbReference type="OrthoDB" id="5293449at2"/>
<dbReference type="AlphaFoldDB" id="A0A0F4PIK1"/>
<dbReference type="FunFam" id="2.40.50.140:FF:000083">
    <property type="entry name" value="Holliday junction ATP-dependent DNA helicase RuvA"/>
    <property type="match status" value="1"/>
</dbReference>
<keyword evidence="8" id="KW-0547">Nucleotide-binding</keyword>
<dbReference type="GeneID" id="58230483"/>
<dbReference type="GO" id="GO:0009379">
    <property type="term" value="C:Holliday junction helicase complex"/>
    <property type="evidence" value="ECO:0007669"/>
    <property type="project" value="InterPro"/>
</dbReference>
<dbReference type="eggNOG" id="COG0632">
    <property type="taxonomic scope" value="Bacteria"/>
</dbReference>
<dbReference type="Gene3D" id="1.10.8.10">
    <property type="entry name" value="DNA helicase RuvA subunit, C-terminal domain"/>
    <property type="match status" value="1"/>
</dbReference>
<dbReference type="InterPro" id="IPR011114">
    <property type="entry name" value="RuvA_C"/>
</dbReference>
<evidence type="ECO:0000256" key="4">
    <source>
        <dbReference type="ARBA" id="ARBA00023172"/>
    </source>
</evidence>
<feature type="region of interest" description="Domain III" evidence="6">
    <location>
        <begin position="160"/>
        <end position="206"/>
    </location>
</feature>
<dbReference type="RefSeq" id="WP_045978440.1">
    <property type="nucleotide sequence ID" value="NZ_JXXY01000002.1"/>
</dbReference>
<dbReference type="NCBIfam" id="TIGR00084">
    <property type="entry name" value="ruvA"/>
    <property type="match status" value="1"/>
</dbReference>
<dbReference type="InterPro" id="IPR036267">
    <property type="entry name" value="RuvA_C_sf"/>
</dbReference>
<feature type="domain" description="Helix-hairpin-helix DNA-binding motif class 1" evidence="7">
    <location>
        <begin position="108"/>
        <end position="127"/>
    </location>
</feature>
<evidence type="ECO:0000256" key="2">
    <source>
        <dbReference type="ARBA" id="ARBA00022763"/>
    </source>
</evidence>
<dbReference type="GO" id="GO:0000400">
    <property type="term" value="F:four-way junction DNA binding"/>
    <property type="evidence" value="ECO:0007669"/>
    <property type="project" value="UniProtKB-UniRule"/>
</dbReference>
<accession>A0A0F4PIK1</accession>
<protein>
    <recommendedName>
        <fullName evidence="6">Holliday junction branch migration complex subunit RuvA</fullName>
    </recommendedName>
</protein>
<organism evidence="8 9">
    <name type="scientific">Pseudoalteromonas ruthenica</name>
    <dbReference type="NCBI Taxonomy" id="151081"/>
    <lineage>
        <taxon>Bacteria</taxon>
        <taxon>Pseudomonadati</taxon>
        <taxon>Pseudomonadota</taxon>
        <taxon>Gammaproteobacteria</taxon>
        <taxon>Alteromonadales</taxon>
        <taxon>Pseudoalteromonadaceae</taxon>
        <taxon>Pseudoalteromonas</taxon>
    </lineage>
</organism>
<dbReference type="Pfam" id="PF14520">
    <property type="entry name" value="HHH_5"/>
    <property type="match status" value="1"/>
</dbReference>
<dbReference type="CDD" id="cd14332">
    <property type="entry name" value="UBA_RuvA_C"/>
    <property type="match status" value="1"/>
</dbReference>
<evidence type="ECO:0000256" key="5">
    <source>
        <dbReference type="ARBA" id="ARBA00023204"/>
    </source>
</evidence>
<keyword evidence="8" id="KW-0378">Hydrolase</keyword>
<evidence type="ECO:0000259" key="7">
    <source>
        <dbReference type="SMART" id="SM00278"/>
    </source>
</evidence>
<comment type="caution">
    <text evidence="8">The sequence shown here is derived from an EMBL/GenBank/DDBJ whole genome shotgun (WGS) entry which is preliminary data.</text>
</comment>
<dbReference type="PATRIC" id="fig|151081.8.peg.589"/>
<feature type="region of interest" description="Domain I" evidence="6">
    <location>
        <begin position="1"/>
        <end position="64"/>
    </location>
</feature>
<comment type="caution">
    <text evidence="6">Lacks conserved residue(s) required for the propagation of feature annotation.</text>
</comment>
<dbReference type="InterPro" id="IPR010994">
    <property type="entry name" value="RuvA_2-like"/>
</dbReference>
<dbReference type="SUPFAM" id="SSF46929">
    <property type="entry name" value="DNA helicase RuvA subunit, C-terminal domain"/>
    <property type="match status" value="1"/>
</dbReference>
<sequence>MIGRIRGLLVEKQPPEVLVEAAGIGYEINLPMSCFYALPECGEQVTLYTHFVVREDAQLLFGFNTKNERALFRELLKANGVGPKLGLGILSGMSAEQFIHCVHHGDASTLVKLPGVGKKTAERLVLEMKDRLKDWGPDLFTPHTDAAPIDARNGDTLVASHAQDDAVAALEALGYKNAQAVKSVKAVAKPGMASEEMIKQALKAML</sequence>
<gene>
    <name evidence="6" type="primary">ruvA</name>
    <name evidence="8" type="ORF">TW72_18460</name>
</gene>
<dbReference type="GO" id="GO:0006310">
    <property type="term" value="P:DNA recombination"/>
    <property type="evidence" value="ECO:0007669"/>
    <property type="project" value="UniProtKB-UniRule"/>
</dbReference>
<dbReference type="InterPro" id="IPR000085">
    <property type="entry name" value="RuvA"/>
</dbReference>
<dbReference type="GO" id="GO:0009432">
    <property type="term" value="P:SOS response"/>
    <property type="evidence" value="ECO:0007669"/>
    <property type="project" value="UniProtKB-ARBA"/>
</dbReference>
<keyword evidence="4 6" id="KW-0233">DNA recombination</keyword>
<keyword evidence="8" id="KW-0347">Helicase</keyword>
<evidence type="ECO:0000256" key="6">
    <source>
        <dbReference type="HAMAP-Rule" id="MF_00031"/>
    </source>
</evidence>
<comment type="subunit">
    <text evidence="6">Homotetramer. Forms an RuvA(8)-RuvB(12)-Holliday junction (HJ) complex. HJ DNA is sandwiched between 2 RuvA tetramers; dsDNA enters through RuvA and exits via RuvB. An RuvB hexamer assembles on each DNA strand where it exits the tetramer. Each RuvB hexamer is contacted by two RuvA subunits (via domain III) on 2 adjacent RuvB subunits; this complex drives branch migration. In the full resolvosome a probable DNA-RuvA(4)-RuvB(12)-RuvC(2) complex forms which resolves the HJ.</text>
</comment>
<dbReference type="GO" id="GO:0006281">
    <property type="term" value="P:DNA repair"/>
    <property type="evidence" value="ECO:0007669"/>
    <property type="project" value="UniProtKB-UniRule"/>
</dbReference>
<dbReference type="InterPro" id="IPR012340">
    <property type="entry name" value="NA-bd_OB-fold"/>
</dbReference>
<keyword evidence="2 6" id="KW-0227">DNA damage</keyword>
<comment type="similarity">
    <text evidence="6">Belongs to the RuvA family.</text>
</comment>
<comment type="subcellular location">
    <subcellularLocation>
        <location evidence="6">Cytoplasm</location>
    </subcellularLocation>
</comment>